<dbReference type="Pfam" id="PF13558">
    <property type="entry name" value="SbcC_Walker_B"/>
    <property type="match status" value="1"/>
</dbReference>
<dbReference type="GO" id="GO:0016887">
    <property type="term" value="F:ATP hydrolysis activity"/>
    <property type="evidence" value="ECO:0007669"/>
    <property type="project" value="InterPro"/>
</dbReference>
<dbReference type="GO" id="GO:0006302">
    <property type="term" value="P:double-strand break repair"/>
    <property type="evidence" value="ECO:0007669"/>
    <property type="project" value="InterPro"/>
</dbReference>
<gene>
    <name evidence="6" type="primary">sbcC</name>
    <name evidence="6" type="ORF">CLTHE_04710</name>
</gene>
<feature type="coiled-coil region" evidence="4">
    <location>
        <begin position="389"/>
        <end position="440"/>
    </location>
</feature>
<protein>
    <recommendedName>
        <fullName evidence="3">Nuclease SbcCD subunit C</fullName>
    </recommendedName>
</protein>
<dbReference type="RefSeq" id="WP_080021825.1">
    <property type="nucleotide sequence ID" value="NZ_LTAY01000021.1"/>
</dbReference>
<feature type="domain" description="Rad50/SbcC-type AAA" evidence="5">
    <location>
        <begin position="5"/>
        <end position="273"/>
    </location>
</feature>
<feature type="coiled-coil region" evidence="4">
    <location>
        <begin position="634"/>
        <end position="748"/>
    </location>
</feature>
<evidence type="ECO:0000313" key="7">
    <source>
        <dbReference type="Proteomes" id="UP000191448"/>
    </source>
</evidence>
<evidence type="ECO:0000256" key="3">
    <source>
        <dbReference type="ARBA" id="ARBA00013368"/>
    </source>
</evidence>
<feature type="coiled-coil region" evidence="4">
    <location>
        <begin position="257"/>
        <end position="311"/>
    </location>
</feature>
<evidence type="ECO:0000256" key="2">
    <source>
        <dbReference type="ARBA" id="ARBA00011322"/>
    </source>
</evidence>
<reference evidence="6 7" key="1">
    <citation type="submission" date="2016-02" db="EMBL/GenBank/DDBJ databases">
        <title>Genome sequence of Clostridium thermobutyricum DSM 4928.</title>
        <authorList>
            <person name="Poehlein A."/>
            <person name="Daniel R."/>
        </authorList>
    </citation>
    <scope>NUCLEOTIDE SEQUENCE [LARGE SCALE GENOMIC DNA]</scope>
    <source>
        <strain evidence="6 7">DSM 4928</strain>
    </source>
</reference>
<dbReference type="OrthoDB" id="9795626at2"/>
<comment type="subunit">
    <text evidence="2">Heterodimer of SbcC and SbcD.</text>
</comment>
<feature type="coiled-coil region" evidence="4">
    <location>
        <begin position="792"/>
        <end position="851"/>
    </location>
</feature>
<organism evidence="6 7">
    <name type="scientific">Clostridium thermobutyricum DSM 4928</name>
    <dbReference type="NCBI Taxonomy" id="1121339"/>
    <lineage>
        <taxon>Bacteria</taxon>
        <taxon>Bacillati</taxon>
        <taxon>Bacillota</taxon>
        <taxon>Clostridia</taxon>
        <taxon>Eubacteriales</taxon>
        <taxon>Clostridiaceae</taxon>
        <taxon>Clostridium</taxon>
    </lineage>
</organism>
<comment type="similarity">
    <text evidence="1">Belongs to the SMC family. SbcC subfamily.</text>
</comment>
<evidence type="ECO:0000256" key="4">
    <source>
        <dbReference type="SAM" id="Coils"/>
    </source>
</evidence>
<evidence type="ECO:0000256" key="1">
    <source>
        <dbReference type="ARBA" id="ARBA00006930"/>
    </source>
</evidence>
<sequence length="1046" mass="121032">MKIRKLIISAFGPYGKKQELDFAKNLDKDSMFVVTGNTGAGKTTIFDAINFALYGEASGASRDTKSFRSNFSSAEDETFVELIFTLKGNEYKIKRNPEYKRKKKVGEGFATAKPSASLDINGGRGFENGKTITGYGNVTREVEKILGINSIQFKQLVMIPQGEFKKLLEAKSQDKEEIFRKIFKTDIIKSFQENFREKANKIAKNSECLRRDRKNRINDFILKDNSELKELVQSENLNVQLILEKFSEDVEMDKIIFSEKEKLKSNLDEKRQQLLKEYNEGKKVNEDFDRLRSIEEKIKLLIENSDNIKKKEEEKLLGEKAYEVSIKENEWIKIDLDLKNREKKLENINKDLEISLKERASKEIAFKKEEKAFEKVKSIDFELENLKSLKEKTVGYESKEKLLKELEEELKKATYEKRKVEEEKEKNKILLEKLKDYLDKCRLESDKKILLEREKNEIINKDRVLRELIYKVNSTLDIKSRHLEKGNKYNLQLDIVNDKEKEYKEAEDKLFRSQAGILAKDLEEGMECPVCGSTNHPKKAILESTDITKEMVDELKKSFDNENKIFLELKSQIQSLKEAFDENKTEVLALAKEILNLEDLEIEKVKSLGEEELIKEGENLRKVTLDIRGIDEILKKEKACIDKEKSLLKEKEEKEKKLESLIDGINSFKVKIAKTTSEVEEIKNRFNGEIKSLEELNLREKELLKEKENIEKAFNIAKNDLDIINSKVNSLKGNLEGEKERILELKKEEDKSFKEFNDAIESFNFKDIEDYKKAKKDKNILEALDKEIITFNEELKGNKKVLEEYKEKVKNKEKVDLESILEKGKSIRKEIDEKEEELRKMQSNIENNSRVIEYIKDINKKMEKDDKQYRVVGTVSKLVNGENEKKITLERYILAAYLDDILHAANKRFLKMTNDRYRLLRKTELGDKRVGQGLDLQVFDGYSNKERDITSLSGGEGFKASLSMALGLSDVVQETAGGIQLDTMFIDEGFGTLDDESLESAIDVLSELQGGGRIVGVISHVNELKERIQKKIIVNGDKDGSTAKFL</sequence>
<dbReference type="PANTHER" id="PTHR32114">
    <property type="entry name" value="ABC TRANSPORTER ABCH.3"/>
    <property type="match status" value="1"/>
</dbReference>
<dbReference type="EMBL" id="LTAY01000021">
    <property type="protein sequence ID" value="OPX49740.1"/>
    <property type="molecule type" value="Genomic_DNA"/>
</dbReference>
<accession>A0A1V4SY46</accession>
<dbReference type="PANTHER" id="PTHR32114:SF2">
    <property type="entry name" value="ABC TRANSPORTER ABCH.3"/>
    <property type="match status" value="1"/>
</dbReference>
<evidence type="ECO:0000313" key="6">
    <source>
        <dbReference type="EMBL" id="OPX49740.1"/>
    </source>
</evidence>
<dbReference type="Proteomes" id="UP000191448">
    <property type="component" value="Unassembled WGS sequence"/>
</dbReference>
<dbReference type="InterPro" id="IPR027417">
    <property type="entry name" value="P-loop_NTPase"/>
</dbReference>
<dbReference type="Pfam" id="PF13476">
    <property type="entry name" value="AAA_23"/>
    <property type="match status" value="1"/>
</dbReference>
<dbReference type="AlphaFoldDB" id="A0A1V4SY46"/>
<comment type="caution">
    <text evidence="6">The sequence shown here is derived from an EMBL/GenBank/DDBJ whole genome shotgun (WGS) entry which is preliminary data.</text>
</comment>
<dbReference type="SUPFAM" id="SSF52540">
    <property type="entry name" value="P-loop containing nucleoside triphosphate hydrolases"/>
    <property type="match status" value="1"/>
</dbReference>
<dbReference type="Gene3D" id="3.40.50.300">
    <property type="entry name" value="P-loop containing nucleotide triphosphate hydrolases"/>
    <property type="match status" value="2"/>
</dbReference>
<keyword evidence="4" id="KW-0175">Coiled coil</keyword>
<evidence type="ECO:0000259" key="5">
    <source>
        <dbReference type="Pfam" id="PF13476"/>
    </source>
</evidence>
<dbReference type="InterPro" id="IPR038729">
    <property type="entry name" value="Rad50/SbcC_AAA"/>
</dbReference>
<proteinExistence type="inferred from homology"/>
<name>A0A1V4SY46_9CLOT</name>